<proteinExistence type="predicted"/>
<dbReference type="AlphaFoldDB" id="A0A0M3JLQ1"/>
<reference evidence="1 2" key="2">
    <citation type="submission" date="2018-11" db="EMBL/GenBank/DDBJ databases">
        <authorList>
            <consortium name="Pathogen Informatics"/>
        </authorList>
    </citation>
    <scope>NUCLEOTIDE SEQUENCE [LARGE SCALE GENOMIC DNA]</scope>
</reference>
<evidence type="ECO:0000313" key="2">
    <source>
        <dbReference type="Proteomes" id="UP000267096"/>
    </source>
</evidence>
<protein>
    <submittedName>
        <fullName evidence="1 3">Uncharacterized protein</fullName>
    </submittedName>
</protein>
<dbReference type="EMBL" id="UYRR01022306">
    <property type="protein sequence ID" value="VDK31366.1"/>
    <property type="molecule type" value="Genomic_DNA"/>
</dbReference>
<organism evidence="3">
    <name type="scientific">Anisakis simplex</name>
    <name type="common">Herring worm</name>
    <dbReference type="NCBI Taxonomy" id="6269"/>
    <lineage>
        <taxon>Eukaryota</taxon>
        <taxon>Metazoa</taxon>
        <taxon>Ecdysozoa</taxon>
        <taxon>Nematoda</taxon>
        <taxon>Chromadorea</taxon>
        <taxon>Rhabditida</taxon>
        <taxon>Spirurina</taxon>
        <taxon>Ascaridomorpha</taxon>
        <taxon>Ascaridoidea</taxon>
        <taxon>Anisakidae</taxon>
        <taxon>Anisakis</taxon>
        <taxon>Anisakis simplex complex</taxon>
    </lineage>
</organism>
<reference evidence="3" key="1">
    <citation type="submission" date="2017-02" db="UniProtKB">
        <authorList>
            <consortium name="WormBaseParasite"/>
        </authorList>
    </citation>
    <scope>IDENTIFICATION</scope>
</reference>
<name>A0A0M3JLQ1_ANISI</name>
<gene>
    <name evidence="1" type="ORF">ASIM_LOCUS8337</name>
</gene>
<keyword evidence="2" id="KW-1185">Reference proteome</keyword>
<accession>A0A0M3JLQ1</accession>
<evidence type="ECO:0000313" key="1">
    <source>
        <dbReference type="EMBL" id="VDK31366.1"/>
    </source>
</evidence>
<dbReference type="Proteomes" id="UP000267096">
    <property type="component" value="Unassembled WGS sequence"/>
</dbReference>
<sequence length="53" mass="6105">MSEYRSTISARPGFNRTINSNAANSFSSMRKFLHFLSKIPKKILKSRASLNHY</sequence>
<dbReference type="WBParaSite" id="ASIM_0000858201-mRNA-1">
    <property type="protein sequence ID" value="ASIM_0000858201-mRNA-1"/>
    <property type="gene ID" value="ASIM_0000858201"/>
</dbReference>
<evidence type="ECO:0000313" key="3">
    <source>
        <dbReference type="WBParaSite" id="ASIM_0000858201-mRNA-1"/>
    </source>
</evidence>